<organism evidence="2 3">
    <name type="scientific">Trichocoleus desertorum GB2-A4</name>
    <dbReference type="NCBI Taxonomy" id="2933944"/>
    <lineage>
        <taxon>Bacteria</taxon>
        <taxon>Bacillati</taxon>
        <taxon>Cyanobacteriota</taxon>
        <taxon>Cyanophyceae</taxon>
        <taxon>Leptolyngbyales</taxon>
        <taxon>Trichocoleusaceae</taxon>
        <taxon>Trichocoleus</taxon>
    </lineage>
</organism>
<dbReference type="InterPro" id="IPR016181">
    <property type="entry name" value="Acyl_CoA_acyltransferase"/>
</dbReference>
<sequence>MPLWNKDEVCPNTIYPDVVAGLYYLALHDNTSVAVVRFQLEDPQFWSDISHTDSAFLHRLAVRRTFAGGTVVTELLNWAVAHACCLGKHYLRLDCAFDRVRLRLRYERFGFRHHSDRQVGPYSVARYEYQL</sequence>
<dbReference type="SUPFAM" id="SSF55729">
    <property type="entry name" value="Acyl-CoA N-acyltransferases (Nat)"/>
    <property type="match status" value="1"/>
</dbReference>
<dbReference type="Proteomes" id="UP001464891">
    <property type="component" value="Unassembled WGS sequence"/>
</dbReference>
<proteinExistence type="predicted"/>
<protein>
    <submittedName>
        <fullName evidence="2">GNAT family N-acetyltransferase</fullName>
    </submittedName>
</protein>
<dbReference type="PROSITE" id="PS51186">
    <property type="entry name" value="GNAT"/>
    <property type="match status" value="1"/>
</dbReference>
<gene>
    <name evidence="2" type="ORF">NC998_29375</name>
</gene>
<dbReference type="Gene3D" id="3.40.630.30">
    <property type="match status" value="1"/>
</dbReference>
<comment type="caution">
    <text evidence="2">The sequence shown here is derived from an EMBL/GenBank/DDBJ whole genome shotgun (WGS) entry which is preliminary data.</text>
</comment>
<evidence type="ECO:0000259" key="1">
    <source>
        <dbReference type="PROSITE" id="PS51186"/>
    </source>
</evidence>
<evidence type="ECO:0000313" key="3">
    <source>
        <dbReference type="Proteomes" id="UP001464891"/>
    </source>
</evidence>
<accession>A0ABV0JH88</accession>
<reference evidence="2 3" key="1">
    <citation type="submission" date="2022-04" db="EMBL/GenBank/DDBJ databases">
        <title>Positive selection, recombination, and allopatry shape intraspecific diversity of widespread and dominant cyanobacteria.</title>
        <authorList>
            <person name="Wei J."/>
            <person name="Shu W."/>
            <person name="Hu C."/>
        </authorList>
    </citation>
    <scope>NUCLEOTIDE SEQUENCE [LARGE SCALE GENOMIC DNA]</scope>
    <source>
        <strain evidence="2 3">GB2-A4</strain>
    </source>
</reference>
<dbReference type="InterPro" id="IPR000182">
    <property type="entry name" value="GNAT_dom"/>
</dbReference>
<dbReference type="RefSeq" id="WP_199299372.1">
    <property type="nucleotide sequence ID" value="NZ_JAMPKM010000078.1"/>
</dbReference>
<dbReference type="EMBL" id="JAMPKM010000078">
    <property type="protein sequence ID" value="MEP0821155.1"/>
    <property type="molecule type" value="Genomic_DNA"/>
</dbReference>
<name>A0ABV0JH88_9CYAN</name>
<dbReference type="Pfam" id="PF00583">
    <property type="entry name" value="Acetyltransf_1"/>
    <property type="match status" value="1"/>
</dbReference>
<feature type="domain" description="N-acetyltransferase" evidence="1">
    <location>
        <begin position="1"/>
        <end position="131"/>
    </location>
</feature>
<evidence type="ECO:0000313" key="2">
    <source>
        <dbReference type="EMBL" id="MEP0821155.1"/>
    </source>
</evidence>
<keyword evidence="3" id="KW-1185">Reference proteome</keyword>